<dbReference type="EMBL" id="HBFQ01021132">
    <property type="protein sequence ID" value="CAD8840402.1"/>
    <property type="molecule type" value="Transcribed_RNA"/>
</dbReference>
<dbReference type="PANTHER" id="PTHR10037:SF62">
    <property type="entry name" value="SODIUM CHANNEL PROTEIN 60E"/>
    <property type="match status" value="1"/>
</dbReference>
<dbReference type="GO" id="GO:0001518">
    <property type="term" value="C:voltage-gated sodium channel complex"/>
    <property type="evidence" value="ECO:0007669"/>
    <property type="project" value="TreeGrafter"/>
</dbReference>
<gene>
    <name evidence="7" type="ORF">NSCI0253_LOCUS14750</name>
</gene>
<sequence length="597" mass="67560">MKEEVRAKLMKPKYDVTSFYHTSGLFQRIARDTWFENVTMCVIGFNALWISIDTDHNHAEVLLDAHPIFQIAEHAFCFFFAFEWFVRFQSFQNKLNGFRDAWFVFDSLLVGMMVFETWAMTGVILATGSGSSVGLGNASILRLFRLLRLSRMVRMLRAMPELMILVRGMMASVRSVFFVLMLLIILMYIFAIAFVQLMSGTEAGAMYFSTIFSAMYTLLVHGTFLDDLKVVLDDLGGPTNGGSLFFAVFFFVFILLAALTVLNTLIGILCEVVSAVAATEKEALTVNFVKGKMAQVIGAIDDNGDSTISRKEFEKIMENRDAVRALKESGVDPEGLVDFTDFIFEDPSDGGGDMVLTFAAFMEVVLQFRGSNTVTVKDFVELRKWIASTLQQELKYFRDRFPSHGGTKNNLEVVDPPRSKDLMCKSSLLKVGGAPHGSKNKLQGTELLPCKGGVMKTPLECKLKEVYLTLGRLEAFLVASDFELRRFSSMDTWVSTGSEDWEQAAKDRVQEFLFLHSLIEVEDIRERMKPPRNSVVLGSFQKLRVWLAQVEKLILCDVQPHLSKMLECKDYSWIVSVTESLSERLNELEQLRDGFRF</sequence>
<feature type="transmembrane region" description="Helical" evidence="5">
    <location>
        <begin position="165"/>
        <end position="198"/>
    </location>
</feature>
<dbReference type="PANTHER" id="PTHR10037">
    <property type="entry name" value="VOLTAGE-GATED CATION CHANNEL CALCIUM AND SODIUM"/>
    <property type="match status" value="1"/>
</dbReference>
<evidence type="ECO:0000256" key="4">
    <source>
        <dbReference type="ARBA" id="ARBA00023136"/>
    </source>
</evidence>
<evidence type="ECO:0000256" key="5">
    <source>
        <dbReference type="SAM" id="Phobius"/>
    </source>
</evidence>
<dbReference type="InterPro" id="IPR043203">
    <property type="entry name" value="VGCC_Ca_Na"/>
</dbReference>
<feature type="transmembrane region" description="Helical" evidence="5">
    <location>
        <begin position="121"/>
        <end position="144"/>
    </location>
</feature>
<proteinExistence type="predicted"/>
<dbReference type="Pfam" id="PF00520">
    <property type="entry name" value="Ion_trans"/>
    <property type="match status" value="1"/>
</dbReference>
<feature type="domain" description="Ion transport" evidence="6">
    <location>
        <begin position="33"/>
        <end position="276"/>
    </location>
</feature>
<feature type="transmembrane region" description="Helical" evidence="5">
    <location>
        <begin position="67"/>
        <end position="86"/>
    </location>
</feature>
<feature type="transmembrane region" description="Helical" evidence="5">
    <location>
        <begin position="244"/>
        <end position="269"/>
    </location>
</feature>
<keyword evidence="2 5" id="KW-0812">Transmembrane</keyword>
<organism evidence="7">
    <name type="scientific">Noctiluca scintillans</name>
    <name type="common">Sea sparkle</name>
    <name type="synonym">Red tide dinoflagellate</name>
    <dbReference type="NCBI Taxonomy" id="2966"/>
    <lineage>
        <taxon>Eukaryota</taxon>
        <taxon>Sar</taxon>
        <taxon>Alveolata</taxon>
        <taxon>Dinophyceae</taxon>
        <taxon>Noctilucales</taxon>
        <taxon>Noctilucaceae</taxon>
        <taxon>Noctiluca</taxon>
    </lineage>
</organism>
<dbReference type="InterPro" id="IPR005821">
    <property type="entry name" value="Ion_trans_dom"/>
</dbReference>
<dbReference type="AlphaFoldDB" id="A0A7S1A2A8"/>
<dbReference type="GO" id="GO:0005248">
    <property type="term" value="F:voltage-gated sodium channel activity"/>
    <property type="evidence" value="ECO:0007669"/>
    <property type="project" value="TreeGrafter"/>
</dbReference>
<evidence type="ECO:0000256" key="3">
    <source>
        <dbReference type="ARBA" id="ARBA00022989"/>
    </source>
</evidence>
<dbReference type="Gene3D" id="1.20.120.350">
    <property type="entry name" value="Voltage-gated potassium channels. Chain C"/>
    <property type="match status" value="1"/>
</dbReference>
<feature type="transmembrane region" description="Helical" evidence="5">
    <location>
        <begin position="34"/>
        <end position="52"/>
    </location>
</feature>
<reference evidence="7" key="1">
    <citation type="submission" date="2021-01" db="EMBL/GenBank/DDBJ databases">
        <authorList>
            <person name="Corre E."/>
            <person name="Pelletier E."/>
            <person name="Niang G."/>
            <person name="Scheremetjew M."/>
            <person name="Finn R."/>
            <person name="Kale V."/>
            <person name="Holt S."/>
            <person name="Cochrane G."/>
            <person name="Meng A."/>
            <person name="Brown T."/>
            <person name="Cohen L."/>
        </authorList>
    </citation>
    <scope>NUCLEOTIDE SEQUENCE</scope>
</reference>
<evidence type="ECO:0000256" key="2">
    <source>
        <dbReference type="ARBA" id="ARBA00022692"/>
    </source>
</evidence>
<accession>A0A7S1A2A8</accession>
<evidence type="ECO:0000256" key="1">
    <source>
        <dbReference type="ARBA" id="ARBA00004141"/>
    </source>
</evidence>
<feature type="transmembrane region" description="Helical" evidence="5">
    <location>
        <begin position="204"/>
        <end position="224"/>
    </location>
</feature>
<name>A0A7S1A2A8_NOCSC</name>
<dbReference type="Gene3D" id="1.10.287.70">
    <property type="match status" value="1"/>
</dbReference>
<protein>
    <recommendedName>
        <fullName evidence="6">Ion transport domain-containing protein</fullName>
    </recommendedName>
</protein>
<feature type="transmembrane region" description="Helical" evidence="5">
    <location>
        <begin position="98"/>
        <end position="115"/>
    </location>
</feature>
<dbReference type="InterPro" id="IPR027359">
    <property type="entry name" value="Volt_channel_dom_sf"/>
</dbReference>
<dbReference type="SUPFAM" id="SSF81324">
    <property type="entry name" value="Voltage-gated potassium channels"/>
    <property type="match status" value="1"/>
</dbReference>
<keyword evidence="3 5" id="KW-1133">Transmembrane helix</keyword>
<evidence type="ECO:0000313" key="7">
    <source>
        <dbReference type="EMBL" id="CAD8840402.1"/>
    </source>
</evidence>
<comment type="subcellular location">
    <subcellularLocation>
        <location evidence="1">Membrane</location>
        <topology evidence="1">Multi-pass membrane protein</topology>
    </subcellularLocation>
</comment>
<keyword evidence="4 5" id="KW-0472">Membrane</keyword>
<evidence type="ECO:0000259" key="6">
    <source>
        <dbReference type="Pfam" id="PF00520"/>
    </source>
</evidence>